<dbReference type="EMBL" id="JBHSPW010000009">
    <property type="protein sequence ID" value="MFC5895170.1"/>
    <property type="molecule type" value="Genomic_DNA"/>
</dbReference>
<dbReference type="RefSeq" id="WP_345077848.1">
    <property type="nucleotide sequence ID" value="NZ_BAAAWG010000002.1"/>
</dbReference>
<dbReference type="InterPro" id="IPR010982">
    <property type="entry name" value="Lambda_DNA-bd_dom_sf"/>
</dbReference>
<accession>A0ABW1FLS6</accession>
<keyword evidence="3" id="KW-1185">Reference proteome</keyword>
<organism evidence="2 3">
    <name type="scientific">Streptomyces ramulosus</name>
    <dbReference type="NCBI Taxonomy" id="47762"/>
    <lineage>
        <taxon>Bacteria</taxon>
        <taxon>Bacillati</taxon>
        <taxon>Actinomycetota</taxon>
        <taxon>Actinomycetes</taxon>
        <taxon>Kitasatosporales</taxon>
        <taxon>Streptomycetaceae</taxon>
        <taxon>Streptomyces</taxon>
    </lineage>
</organism>
<dbReference type="Pfam" id="PF13560">
    <property type="entry name" value="HTH_31"/>
    <property type="match status" value="1"/>
</dbReference>
<dbReference type="SMART" id="SM00530">
    <property type="entry name" value="HTH_XRE"/>
    <property type="match status" value="1"/>
</dbReference>
<dbReference type="Gene3D" id="1.10.260.40">
    <property type="entry name" value="lambda repressor-like DNA-binding domains"/>
    <property type="match status" value="1"/>
</dbReference>
<dbReference type="Proteomes" id="UP001596241">
    <property type="component" value="Unassembled WGS sequence"/>
</dbReference>
<gene>
    <name evidence="2" type="ORF">ACFP3M_20445</name>
</gene>
<evidence type="ECO:0000259" key="1">
    <source>
        <dbReference type="PROSITE" id="PS50943"/>
    </source>
</evidence>
<evidence type="ECO:0000313" key="2">
    <source>
        <dbReference type="EMBL" id="MFC5895170.1"/>
    </source>
</evidence>
<dbReference type="PROSITE" id="PS50943">
    <property type="entry name" value="HTH_CROC1"/>
    <property type="match status" value="1"/>
</dbReference>
<dbReference type="CDD" id="cd00093">
    <property type="entry name" value="HTH_XRE"/>
    <property type="match status" value="1"/>
</dbReference>
<reference evidence="3" key="1">
    <citation type="journal article" date="2019" name="Int. J. Syst. Evol. Microbiol.">
        <title>The Global Catalogue of Microorganisms (GCM) 10K type strain sequencing project: providing services to taxonomists for standard genome sequencing and annotation.</title>
        <authorList>
            <consortium name="The Broad Institute Genomics Platform"/>
            <consortium name="The Broad Institute Genome Sequencing Center for Infectious Disease"/>
            <person name="Wu L."/>
            <person name="Ma J."/>
        </authorList>
    </citation>
    <scope>NUCLEOTIDE SEQUENCE [LARGE SCALE GENOMIC DNA]</scope>
    <source>
        <strain evidence="3">CGMCC 1.15809</strain>
    </source>
</reference>
<evidence type="ECO:0000313" key="3">
    <source>
        <dbReference type="Proteomes" id="UP001596241"/>
    </source>
</evidence>
<proteinExistence type="predicted"/>
<dbReference type="SUPFAM" id="SSF47413">
    <property type="entry name" value="lambda repressor-like DNA-binding domains"/>
    <property type="match status" value="1"/>
</dbReference>
<feature type="domain" description="HTH cro/C1-type" evidence="1">
    <location>
        <begin position="11"/>
        <end position="64"/>
    </location>
</feature>
<protein>
    <submittedName>
        <fullName evidence="2">Helix-turn-helix domain-containing protein</fullName>
    </submittedName>
</protein>
<sequence>MPMNPTFGGELRRLREQAGRTLHDLAQETNYSRSHLSRIERGEKRPSVALARRCDALFQAAGRLQELAEEELPDLAGALALADRPVGRRGLLTAGAASLIGYNLPTGAGAGTVAARPAGVSLADPFRAQLEQMRRLGQSADPGSLLDLLGVQTRTVAQLAVAQGSADGAELLVLAAHFANYTGWMAQESGDNRAALDWTAKAVDLAEAGGDRDLSSYALVRQALVAFYDHDAAGTVALAGRAQSERLPSRIRGLAAQREAQGHALAGDERACLRSLDRARAMFAAEPARTGGDPVIGTSHLTDPAAMVTGWCLFDLGRPREAAEVFDRECPRIPPHALRSRTRYGIRHARAHAAAGEVERACALAAELLDLTVTARSATVTADVRNLARELARFRTARAVRELQPALSRALTLTRP</sequence>
<comment type="caution">
    <text evidence="2">The sequence shown here is derived from an EMBL/GenBank/DDBJ whole genome shotgun (WGS) entry which is preliminary data.</text>
</comment>
<name>A0ABW1FLS6_9ACTN</name>
<dbReference type="InterPro" id="IPR001387">
    <property type="entry name" value="Cro/C1-type_HTH"/>
</dbReference>